<dbReference type="InterPro" id="IPR030963">
    <property type="entry name" value="DHQ_synth_fam"/>
</dbReference>
<evidence type="ECO:0000256" key="11">
    <source>
        <dbReference type="ARBA" id="ARBA00022605"/>
    </source>
</evidence>
<comment type="cofactor">
    <cofactor evidence="4">
        <name>Zn(2+)</name>
        <dbReference type="ChEBI" id="CHEBI:29105"/>
    </cofactor>
</comment>
<keyword evidence="11" id="KW-0028">Amino-acid biosynthesis</keyword>
<evidence type="ECO:0000256" key="2">
    <source>
        <dbReference type="ARBA" id="ARBA00001911"/>
    </source>
</evidence>
<comment type="pathway">
    <text evidence="6">Metabolic intermediate biosynthesis; chorismate biosynthesis; chorismate from D-erythrose 4-phosphate and phosphoenolpyruvate: step 2/7.</text>
</comment>
<evidence type="ECO:0000256" key="10">
    <source>
        <dbReference type="ARBA" id="ARBA00022490"/>
    </source>
</evidence>
<evidence type="ECO:0000256" key="18">
    <source>
        <dbReference type="ARBA" id="ARBA00023285"/>
    </source>
</evidence>
<dbReference type="EMBL" id="FAXA01000145">
    <property type="protein sequence ID" value="CUV01829.1"/>
    <property type="molecule type" value="Genomic_DNA"/>
</dbReference>
<comment type="cofactor">
    <cofactor evidence="3">
        <name>Co(2+)</name>
        <dbReference type="ChEBI" id="CHEBI:48828"/>
    </cofactor>
</comment>
<sequence length="366" mass="39300">MADTDLAAEVNHSGGSYPVVAGWGTIGTMGDRLTDLGLTNTAYIITDANVMNLYGRNVQRALQKRGIPAHCFIIPAGETSKSFELAQGIYNWLAGLKAERGHTIISVGGGVAGDLGGFVAATYLRGMPFVQVPTSMAAMVDASIGGKVAVNLPQAKNLVGAFYQPMGVFADVQALSTLGKRELAEGWAEAIKHGFILDASLVDVFEEHAEALMEVEPEISTEVIRRSMAIKANVVSQDERETLGIRIMLNYGHTIGHALESSTEYGRFLHGEGVAVGMMGAASMAQEMGLHSQDLVDRQRRLLERFNLPTSAKGVNVIDILNGMSLDKKSQGGSNRWVMLEEVGRSVVRSDVPKELVEKTVRELVG</sequence>
<dbReference type="PANTHER" id="PTHR43622:SF7">
    <property type="entry name" value="3-DEHYDROQUINATE SYNTHASE, CHLOROPLASTIC"/>
    <property type="match status" value="1"/>
</dbReference>
<evidence type="ECO:0000256" key="13">
    <source>
        <dbReference type="ARBA" id="ARBA00022741"/>
    </source>
</evidence>
<dbReference type="NCBIfam" id="TIGR01357">
    <property type="entry name" value="aroB"/>
    <property type="match status" value="1"/>
</dbReference>
<dbReference type="GO" id="GO:0003856">
    <property type="term" value="F:3-dehydroquinate synthase activity"/>
    <property type="evidence" value="ECO:0007669"/>
    <property type="project" value="UniProtKB-EC"/>
</dbReference>
<keyword evidence="15" id="KW-0520">NAD</keyword>
<evidence type="ECO:0000256" key="15">
    <source>
        <dbReference type="ARBA" id="ARBA00023027"/>
    </source>
</evidence>
<dbReference type="InterPro" id="IPR050071">
    <property type="entry name" value="Dehydroquinate_synthase"/>
</dbReference>
<feature type="domain" description="3-dehydroquinate synthase N-terminal" evidence="19">
    <location>
        <begin position="72"/>
        <end position="184"/>
    </location>
</feature>
<comment type="subcellular location">
    <subcellularLocation>
        <location evidence="5">Cytoplasm</location>
    </subcellularLocation>
</comment>
<dbReference type="PIRSF" id="PIRSF001455">
    <property type="entry name" value="DHQ_synth"/>
    <property type="match status" value="1"/>
</dbReference>
<evidence type="ECO:0000256" key="8">
    <source>
        <dbReference type="ARBA" id="ARBA00013031"/>
    </source>
</evidence>
<dbReference type="SUPFAM" id="SSF56796">
    <property type="entry name" value="Dehydroquinate synthase-like"/>
    <property type="match status" value="1"/>
</dbReference>
<protein>
    <recommendedName>
        <fullName evidence="9">3-dehydroquinate synthase</fullName>
        <ecNumber evidence="8">4.2.3.4</ecNumber>
    </recommendedName>
</protein>
<comment type="catalytic activity">
    <reaction evidence="1">
        <text>7-phospho-2-dehydro-3-deoxy-D-arabino-heptonate = 3-dehydroquinate + phosphate</text>
        <dbReference type="Rhea" id="RHEA:21968"/>
        <dbReference type="ChEBI" id="CHEBI:32364"/>
        <dbReference type="ChEBI" id="CHEBI:43474"/>
        <dbReference type="ChEBI" id="CHEBI:58394"/>
        <dbReference type="EC" id="4.2.3.4"/>
    </reaction>
</comment>
<keyword evidence="18" id="KW-0170">Cobalt</keyword>
<comment type="cofactor">
    <cofactor evidence="2">
        <name>NAD(+)</name>
        <dbReference type="ChEBI" id="CHEBI:57540"/>
    </cofactor>
</comment>
<dbReference type="FunFam" id="3.40.50.1970:FF:000007">
    <property type="entry name" value="Pentafunctional AROM polypeptide"/>
    <property type="match status" value="1"/>
</dbReference>
<dbReference type="GO" id="GO:0009073">
    <property type="term" value="P:aromatic amino acid family biosynthetic process"/>
    <property type="evidence" value="ECO:0007669"/>
    <property type="project" value="UniProtKB-KW"/>
</dbReference>
<dbReference type="Pfam" id="PF24621">
    <property type="entry name" value="DHQS_C"/>
    <property type="match status" value="1"/>
</dbReference>
<organism evidence="21">
    <name type="scientific">hydrothermal vent metagenome</name>
    <dbReference type="NCBI Taxonomy" id="652676"/>
    <lineage>
        <taxon>unclassified sequences</taxon>
        <taxon>metagenomes</taxon>
        <taxon>ecological metagenomes</taxon>
    </lineage>
</organism>
<dbReference type="InterPro" id="IPR030960">
    <property type="entry name" value="DHQS/DOIS_N"/>
</dbReference>
<dbReference type="InterPro" id="IPR016037">
    <property type="entry name" value="DHQ_synth_AroB"/>
</dbReference>
<dbReference type="Pfam" id="PF01761">
    <property type="entry name" value="DHQ_synthase"/>
    <property type="match status" value="1"/>
</dbReference>
<dbReference type="GO" id="GO:0008652">
    <property type="term" value="P:amino acid biosynthetic process"/>
    <property type="evidence" value="ECO:0007669"/>
    <property type="project" value="UniProtKB-KW"/>
</dbReference>
<dbReference type="Gene3D" id="3.40.50.1970">
    <property type="match status" value="1"/>
</dbReference>
<evidence type="ECO:0000256" key="4">
    <source>
        <dbReference type="ARBA" id="ARBA00001947"/>
    </source>
</evidence>
<evidence type="ECO:0000256" key="17">
    <source>
        <dbReference type="ARBA" id="ARBA00023239"/>
    </source>
</evidence>
<comment type="similarity">
    <text evidence="7">Belongs to the sugar phosphate cyclases superfamily. Dehydroquinate synthase family.</text>
</comment>
<keyword evidence="10" id="KW-0963">Cytoplasm</keyword>
<dbReference type="PANTHER" id="PTHR43622">
    <property type="entry name" value="3-DEHYDROQUINATE SYNTHASE"/>
    <property type="match status" value="1"/>
</dbReference>
<evidence type="ECO:0000256" key="3">
    <source>
        <dbReference type="ARBA" id="ARBA00001941"/>
    </source>
</evidence>
<evidence type="ECO:0000256" key="7">
    <source>
        <dbReference type="ARBA" id="ARBA00005412"/>
    </source>
</evidence>
<keyword evidence="13" id="KW-0547">Nucleotide-binding</keyword>
<gene>
    <name evidence="21" type="ORF">MGWOODY_Clf1552</name>
</gene>
<proteinExistence type="inferred from homology"/>
<dbReference type="Gene3D" id="1.20.1090.10">
    <property type="entry name" value="Dehydroquinate synthase-like - alpha domain"/>
    <property type="match status" value="1"/>
</dbReference>
<dbReference type="GO" id="GO:0000166">
    <property type="term" value="F:nucleotide binding"/>
    <property type="evidence" value="ECO:0007669"/>
    <property type="project" value="UniProtKB-KW"/>
</dbReference>
<dbReference type="GO" id="GO:0046872">
    <property type="term" value="F:metal ion binding"/>
    <property type="evidence" value="ECO:0007669"/>
    <property type="project" value="UniProtKB-KW"/>
</dbReference>
<evidence type="ECO:0000259" key="20">
    <source>
        <dbReference type="Pfam" id="PF24621"/>
    </source>
</evidence>
<evidence type="ECO:0000256" key="6">
    <source>
        <dbReference type="ARBA" id="ARBA00004661"/>
    </source>
</evidence>
<dbReference type="HAMAP" id="MF_00110">
    <property type="entry name" value="DHQ_synthase"/>
    <property type="match status" value="1"/>
</dbReference>
<evidence type="ECO:0000256" key="12">
    <source>
        <dbReference type="ARBA" id="ARBA00022723"/>
    </source>
</evidence>
<reference evidence="21" key="1">
    <citation type="submission" date="2015-10" db="EMBL/GenBank/DDBJ databases">
        <authorList>
            <person name="Gilbert D.G."/>
        </authorList>
    </citation>
    <scope>NUCLEOTIDE SEQUENCE</scope>
</reference>
<dbReference type="GO" id="GO:0005737">
    <property type="term" value="C:cytoplasm"/>
    <property type="evidence" value="ECO:0007669"/>
    <property type="project" value="UniProtKB-SubCell"/>
</dbReference>
<evidence type="ECO:0000256" key="14">
    <source>
        <dbReference type="ARBA" id="ARBA00022833"/>
    </source>
</evidence>
<feature type="domain" description="3-dehydroquinate synthase C-terminal" evidence="20">
    <location>
        <begin position="186"/>
        <end position="330"/>
    </location>
</feature>
<evidence type="ECO:0000259" key="19">
    <source>
        <dbReference type="Pfam" id="PF01761"/>
    </source>
</evidence>
<dbReference type="InterPro" id="IPR056179">
    <property type="entry name" value="DHQS_C"/>
</dbReference>
<dbReference type="CDD" id="cd08195">
    <property type="entry name" value="DHQS"/>
    <property type="match status" value="1"/>
</dbReference>
<evidence type="ECO:0000256" key="16">
    <source>
        <dbReference type="ARBA" id="ARBA00023141"/>
    </source>
</evidence>
<keyword evidence="17 21" id="KW-0456">Lyase</keyword>
<dbReference type="EC" id="4.2.3.4" evidence="8"/>
<keyword evidence="12" id="KW-0479">Metal-binding</keyword>
<keyword evidence="14" id="KW-0862">Zinc</keyword>
<keyword evidence="16" id="KW-0057">Aromatic amino acid biosynthesis</keyword>
<accession>A0A160V7J3</accession>
<evidence type="ECO:0000256" key="1">
    <source>
        <dbReference type="ARBA" id="ARBA00001393"/>
    </source>
</evidence>
<evidence type="ECO:0000313" key="21">
    <source>
        <dbReference type="EMBL" id="CUV01829.1"/>
    </source>
</evidence>
<evidence type="ECO:0000256" key="9">
    <source>
        <dbReference type="ARBA" id="ARBA00017684"/>
    </source>
</evidence>
<evidence type="ECO:0000256" key="5">
    <source>
        <dbReference type="ARBA" id="ARBA00004496"/>
    </source>
</evidence>
<dbReference type="AlphaFoldDB" id="A0A160V7J3"/>
<name>A0A160V7J3_9ZZZZ</name>